<sequence>MFEQFKSSVLNFKNLLDTTGLPKEGLQAVKSEWENLRSKSVEILSPGLSPRLGAISAVVSTPSFNKSRAVPKIDIPATTELAARYECEWNTIRMEDEKNFRNAAIADELIQRILKTCENHCEACELVKSESSQLPKIKEMIEEMAVSAVSLKGKLTELEKMIDEFAKGNEELEFEEWKQQQRLLFNQYVHEKNEELEEKRVLYRQHYEEFLVNHQVQKIQLYQANFEAQMENYRNRAIDSSMFNAHPIQSITYQSDDDVIAKLDQVVLETVDDRNALEDFLSSSDTENINEIRS</sequence>
<evidence type="ECO:0000313" key="1">
    <source>
        <dbReference type="EMBL" id="KAF0345697.1"/>
    </source>
</evidence>
<proteinExistence type="predicted"/>
<evidence type="ECO:0000313" key="2">
    <source>
        <dbReference type="Proteomes" id="UP000439903"/>
    </source>
</evidence>
<name>A0A8H3WTQ2_GIGMA</name>
<dbReference type="Proteomes" id="UP000439903">
    <property type="component" value="Unassembled WGS sequence"/>
</dbReference>
<protein>
    <submittedName>
        <fullName evidence="1">Uncharacterized protein</fullName>
    </submittedName>
</protein>
<gene>
    <name evidence="1" type="ORF">F8M41_015802</name>
</gene>
<accession>A0A8H3WTQ2</accession>
<dbReference type="AlphaFoldDB" id="A0A8H3WTQ2"/>
<reference evidence="1 2" key="1">
    <citation type="journal article" date="2019" name="Environ. Microbiol.">
        <title>At the nexus of three kingdoms: the genome of the mycorrhizal fungus Gigaspora margarita provides insights into plant, endobacterial and fungal interactions.</title>
        <authorList>
            <person name="Venice F."/>
            <person name="Ghignone S."/>
            <person name="Salvioli di Fossalunga A."/>
            <person name="Amselem J."/>
            <person name="Novero M."/>
            <person name="Xianan X."/>
            <person name="Sedzielewska Toro K."/>
            <person name="Morin E."/>
            <person name="Lipzen A."/>
            <person name="Grigoriev I.V."/>
            <person name="Henrissat B."/>
            <person name="Martin F.M."/>
            <person name="Bonfante P."/>
        </authorList>
    </citation>
    <scope>NUCLEOTIDE SEQUENCE [LARGE SCALE GENOMIC DNA]</scope>
    <source>
        <strain evidence="1 2">BEG34</strain>
    </source>
</reference>
<dbReference type="OrthoDB" id="2445127at2759"/>
<keyword evidence="2" id="KW-1185">Reference proteome</keyword>
<comment type="caution">
    <text evidence="1">The sequence shown here is derived from an EMBL/GenBank/DDBJ whole genome shotgun (WGS) entry which is preliminary data.</text>
</comment>
<organism evidence="1 2">
    <name type="scientific">Gigaspora margarita</name>
    <dbReference type="NCBI Taxonomy" id="4874"/>
    <lineage>
        <taxon>Eukaryota</taxon>
        <taxon>Fungi</taxon>
        <taxon>Fungi incertae sedis</taxon>
        <taxon>Mucoromycota</taxon>
        <taxon>Glomeromycotina</taxon>
        <taxon>Glomeromycetes</taxon>
        <taxon>Diversisporales</taxon>
        <taxon>Gigasporaceae</taxon>
        <taxon>Gigaspora</taxon>
    </lineage>
</organism>
<dbReference type="EMBL" id="WTPW01003343">
    <property type="protein sequence ID" value="KAF0345697.1"/>
    <property type="molecule type" value="Genomic_DNA"/>
</dbReference>